<evidence type="ECO:0000313" key="2">
    <source>
        <dbReference type="EMBL" id="KAL0158108.1"/>
    </source>
</evidence>
<feature type="compositionally biased region" description="Basic and acidic residues" evidence="1">
    <location>
        <begin position="43"/>
        <end position="52"/>
    </location>
</feature>
<protein>
    <submittedName>
        <fullName evidence="2">Uncharacterized protein</fullName>
    </submittedName>
</protein>
<feature type="compositionally biased region" description="Low complexity" evidence="1">
    <location>
        <begin position="53"/>
        <end position="73"/>
    </location>
</feature>
<feature type="compositionally biased region" description="Pro residues" evidence="1">
    <location>
        <begin position="74"/>
        <end position="83"/>
    </location>
</feature>
<reference evidence="2 3" key="1">
    <citation type="submission" date="2024-05" db="EMBL/GenBank/DDBJ databases">
        <title>Genome sequencing and assembly of Indian major carp, Cirrhinus mrigala (Hamilton, 1822).</title>
        <authorList>
            <person name="Mohindra V."/>
            <person name="Chowdhury L.M."/>
            <person name="Lal K."/>
            <person name="Jena J.K."/>
        </authorList>
    </citation>
    <scope>NUCLEOTIDE SEQUENCE [LARGE SCALE GENOMIC DNA]</scope>
    <source>
        <strain evidence="2">CM1030</strain>
        <tissue evidence="2">Blood</tissue>
    </source>
</reference>
<feature type="region of interest" description="Disordered" evidence="1">
    <location>
        <begin position="1"/>
        <end position="106"/>
    </location>
</feature>
<feature type="non-terminal residue" evidence="2">
    <location>
        <position position="106"/>
    </location>
</feature>
<accession>A0ABD0N7M5</accession>
<feature type="non-terminal residue" evidence="2">
    <location>
        <position position="1"/>
    </location>
</feature>
<evidence type="ECO:0000313" key="3">
    <source>
        <dbReference type="Proteomes" id="UP001529510"/>
    </source>
</evidence>
<name>A0ABD0N7M5_CIRMR</name>
<dbReference type="EMBL" id="JAMKFB020000023">
    <property type="protein sequence ID" value="KAL0158108.1"/>
    <property type="molecule type" value="Genomic_DNA"/>
</dbReference>
<comment type="caution">
    <text evidence="2">The sequence shown here is derived from an EMBL/GenBank/DDBJ whole genome shotgun (WGS) entry which is preliminary data.</text>
</comment>
<dbReference type="AlphaFoldDB" id="A0ABD0N7M5"/>
<keyword evidence="3" id="KW-1185">Reference proteome</keyword>
<organism evidence="2 3">
    <name type="scientific">Cirrhinus mrigala</name>
    <name type="common">Mrigala</name>
    <dbReference type="NCBI Taxonomy" id="683832"/>
    <lineage>
        <taxon>Eukaryota</taxon>
        <taxon>Metazoa</taxon>
        <taxon>Chordata</taxon>
        <taxon>Craniata</taxon>
        <taxon>Vertebrata</taxon>
        <taxon>Euteleostomi</taxon>
        <taxon>Actinopterygii</taxon>
        <taxon>Neopterygii</taxon>
        <taxon>Teleostei</taxon>
        <taxon>Ostariophysi</taxon>
        <taxon>Cypriniformes</taxon>
        <taxon>Cyprinidae</taxon>
        <taxon>Labeoninae</taxon>
        <taxon>Labeonini</taxon>
        <taxon>Cirrhinus</taxon>
    </lineage>
</organism>
<sequence>DSNKESTVSPAGPVSEENVSRPTQPVAKITAHVPDPVTSSSNHLEKKPEKVEPPVYKETSVTPAPVAVAAAAPTPAPTAPGPKPQATSATPATPQSNTAPSSTPAL</sequence>
<proteinExistence type="predicted"/>
<feature type="compositionally biased region" description="Polar residues" evidence="1">
    <location>
        <begin position="85"/>
        <end position="106"/>
    </location>
</feature>
<gene>
    <name evidence="2" type="ORF">M9458_046184</name>
</gene>
<dbReference type="Proteomes" id="UP001529510">
    <property type="component" value="Unassembled WGS sequence"/>
</dbReference>
<evidence type="ECO:0000256" key="1">
    <source>
        <dbReference type="SAM" id="MobiDB-lite"/>
    </source>
</evidence>